<keyword evidence="3" id="KW-1185">Reference proteome</keyword>
<dbReference type="Proteomes" id="UP001163255">
    <property type="component" value="Chromosome"/>
</dbReference>
<keyword evidence="1" id="KW-0812">Transmembrane</keyword>
<reference evidence="2" key="1">
    <citation type="submission" date="2022-10" db="EMBL/GenBank/DDBJ databases">
        <title>Completed Genome Sequence of two octocoral isolated bacterium, Endozoicomonas euniceicola EF212T and Endozoicomonas gorgoniicola PS125T.</title>
        <authorList>
            <person name="Chiou Y.-J."/>
            <person name="Chen Y.-H."/>
        </authorList>
    </citation>
    <scope>NUCLEOTIDE SEQUENCE</scope>
    <source>
        <strain evidence="2">EF212</strain>
    </source>
</reference>
<accession>A0ABY6H1M3</accession>
<gene>
    <name evidence="2" type="ORF">NX720_07850</name>
</gene>
<organism evidence="2 3">
    <name type="scientific">Endozoicomonas euniceicola</name>
    <dbReference type="NCBI Taxonomy" id="1234143"/>
    <lineage>
        <taxon>Bacteria</taxon>
        <taxon>Pseudomonadati</taxon>
        <taxon>Pseudomonadota</taxon>
        <taxon>Gammaproteobacteria</taxon>
        <taxon>Oceanospirillales</taxon>
        <taxon>Endozoicomonadaceae</taxon>
        <taxon>Endozoicomonas</taxon>
    </lineage>
</organism>
<dbReference type="RefSeq" id="WP_262601717.1">
    <property type="nucleotide sequence ID" value="NZ_CP103300.1"/>
</dbReference>
<evidence type="ECO:0000256" key="1">
    <source>
        <dbReference type="SAM" id="Phobius"/>
    </source>
</evidence>
<feature type="transmembrane region" description="Helical" evidence="1">
    <location>
        <begin position="6"/>
        <end position="23"/>
    </location>
</feature>
<protein>
    <recommendedName>
        <fullName evidence="4">Secreted protein</fullName>
    </recommendedName>
</protein>
<evidence type="ECO:0000313" key="3">
    <source>
        <dbReference type="Proteomes" id="UP001163255"/>
    </source>
</evidence>
<keyword evidence="1" id="KW-1133">Transmembrane helix</keyword>
<sequence>MPFSSGVSKVSIIAVVAVLLINMEKMAVISLPGNGYPAYRYHLNRQKKQKEEEQANHGEFCITIHKYYRRIIFISKIVVNPRPMRAGI</sequence>
<evidence type="ECO:0000313" key="2">
    <source>
        <dbReference type="EMBL" id="UYM18957.1"/>
    </source>
</evidence>
<keyword evidence="1" id="KW-0472">Membrane</keyword>
<proteinExistence type="predicted"/>
<dbReference type="EMBL" id="CP103300">
    <property type="protein sequence ID" value="UYM18957.1"/>
    <property type="molecule type" value="Genomic_DNA"/>
</dbReference>
<evidence type="ECO:0008006" key="4">
    <source>
        <dbReference type="Google" id="ProtNLM"/>
    </source>
</evidence>
<name>A0ABY6H1M3_9GAMM</name>